<dbReference type="InterPro" id="IPR012337">
    <property type="entry name" value="RNaseH-like_sf"/>
</dbReference>
<dbReference type="GO" id="GO:0006297">
    <property type="term" value="P:nucleotide-excision repair, DNA gap filling"/>
    <property type="evidence" value="ECO:0007669"/>
    <property type="project" value="TreeGrafter"/>
</dbReference>
<dbReference type="GO" id="GO:0006287">
    <property type="term" value="P:base-excision repair, gap-filling"/>
    <property type="evidence" value="ECO:0007669"/>
    <property type="project" value="TreeGrafter"/>
</dbReference>
<dbReference type="GO" id="GO:0043625">
    <property type="term" value="C:delta DNA polymerase complex"/>
    <property type="evidence" value="ECO:0007669"/>
    <property type="project" value="TreeGrafter"/>
</dbReference>
<dbReference type="Pfam" id="PF03104">
    <property type="entry name" value="DNA_pol_B_exo1"/>
    <property type="match status" value="2"/>
</dbReference>
<gene>
    <name evidence="3" type="ORF">IFM89_020604</name>
</gene>
<dbReference type="InterPro" id="IPR036397">
    <property type="entry name" value="RNaseH_sf"/>
</dbReference>
<reference evidence="3 4" key="1">
    <citation type="submission" date="2020-10" db="EMBL/GenBank/DDBJ databases">
        <title>The Coptis chinensis genome and diversification of protoberbering-type alkaloids.</title>
        <authorList>
            <person name="Wang B."/>
            <person name="Shu S."/>
            <person name="Song C."/>
            <person name="Liu Y."/>
        </authorList>
    </citation>
    <scope>NUCLEOTIDE SEQUENCE [LARGE SCALE GENOMIC DNA]</scope>
    <source>
        <strain evidence="3">HL-2020</strain>
        <tissue evidence="3">Leaf</tissue>
    </source>
</reference>
<evidence type="ECO:0000259" key="2">
    <source>
        <dbReference type="Pfam" id="PF03104"/>
    </source>
</evidence>
<feature type="domain" description="DNA-directed DNA polymerase family B exonuclease" evidence="2">
    <location>
        <begin position="17"/>
        <end position="67"/>
    </location>
</feature>
<protein>
    <recommendedName>
        <fullName evidence="1">DNA polymerase delta catalytic subunit</fullName>
    </recommendedName>
</protein>
<dbReference type="OrthoDB" id="2414538at2759"/>
<dbReference type="Gene3D" id="3.30.420.10">
    <property type="entry name" value="Ribonuclease H-like superfamily/Ribonuclease H"/>
    <property type="match status" value="1"/>
</dbReference>
<dbReference type="GO" id="GO:0003676">
    <property type="term" value="F:nucleic acid binding"/>
    <property type="evidence" value="ECO:0007669"/>
    <property type="project" value="InterPro"/>
</dbReference>
<evidence type="ECO:0000313" key="3">
    <source>
        <dbReference type="EMBL" id="KAF9610167.1"/>
    </source>
</evidence>
<comment type="caution">
    <text evidence="3">The sequence shown here is derived from an EMBL/GenBank/DDBJ whole genome shotgun (WGS) entry which is preliminary data.</text>
</comment>
<dbReference type="AlphaFoldDB" id="A0A835I5R8"/>
<dbReference type="SUPFAM" id="SSF53098">
    <property type="entry name" value="Ribonuclease H-like"/>
    <property type="match status" value="1"/>
</dbReference>
<accession>A0A835I5R8</accession>
<feature type="non-terminal residue" evidence="3">
    <location>
        <position position="199"/>
    </location>
</feature>
<sequence>ILERGIQIDGLGIKSFVTYESNVLFALRFMIDCDIVGGNLIEVPVGKYKKAVRTMSYCQLEFDCMYPYAPEAGADVMSFENKREVLLAWRDFVHEVDPDIIIGYNICKFDLPYLIEIGKAIKVNEKCPNALSMLGALELKNDDWLKAKVTFHAARKAIDGKDSYYALSLVGIVYGKETGTTLLPPIRDCLENRIEICNL</sequence>
<dbReference type="GO" id="GO:0008296">
    <property type="term" value="F:3'-5'-DNA exonuclease activity"/>
    <property type="evidence" value="ECO:0007669"/>
    <property type="project" value="TreeGrafter"/>
</dbReference>
<dbReference type="GO" id="GO:0045004">
    <property type="term" value="P:DNA replication proofreading"/>
    <property type="evidence" value="ECO:0007669"/>
    <property type="project" value="TreeGrafter"/>
</dbReference>
<dbReference type="GO" id="GO:0003887">
    <property type="term" value="F:DNA-directed DNA polymerase activity"/>
    <property type="evidence" value="ECO:0007669"/>
    <property type="project" value="TreeGrafter"/>
</dbReference>
<dbReference type="PANTHER" id="PTHR10322:SF23">
    <property type="entry name" value="DNA POLYMERASE DELTA CATALYTIC SUBUNIT"/>
    <property type="match status" value="1"/>
</dbReference>
<feature type="domain" description="DNA-directed DNA polymerase family B exonuclease" evidence="2">
    <location>
        <begin position="72"/>
        <end position="137"/>
    </location>
</feature>
<evidence type="ECO:0000313" key="4">
    <source>
        <dbReference type="Proteomes" id="UP000631114"/>
    </source>
</evidence>
<proteinExistence type="predicted"/>
<name>A0A835I5R8_9MAGN</name>
<dbReference type="InterPro" id="IPR050240">
    <property type="entry name" value="DNA_pol_type-B"/>
</dbReference>
<dbReference type="PANTHER" id="PTHR10322">
    <property type="entry name" value="DNA POLYMERASE CATALYTIC SUBUNIT"/>
    <property type="match status" value="1"/>
</dbReference>
<organism evidence="3 4">
    <name type="scientific">Coptis chinensis</name>
    <dbReference type="NCBI Taxonomy" id="261450"/>
    <lineage>
        <taxon>Eukaryota</taxon>
        <taxon>Viridiplantae</taxon>
        <taxon>Streptophyta</taxon>
        <taxon>Embryophyta</taxon>
        <taxon>Tracheophyta</taxon>
        <taxon>Spermatophyta</taxon>
        <taxon>Magnoliopsida</taxon>
        <taxon>Ranunculales</taxon>
        <taxon>Ranunculaceae</taxon>
        <taxon>Coptidoideae</taxon>
        <taxon>Coptis</taxon>
    </lineage>
</organism>
<dbReference type="EMBL" id="JADFTS010000004">
    <property type="protein sequence ID" value="KAF9610167.1"/>
    <property type="molecule type" value="Genomic_DNA"/>
</dbReference>
<evidence type="ECO:0000256" key="1">
    <source>
        <dbReference type="ARBA" id="ARBA00024411"/>
    </source>
</evidence>
<dbReference type="InterPro" id="IPR006133">
    <property type="entry name" value="DNA-dir_DNA_pol_B_exonuc"/>
</dbReference>
<dbReference type="Proteomes" id="UP000631114">
    <property type="component" value="Unassembled WGS sequence"/>
</dbReference>
<keyword evidence="4" id="KW-1185">Reference proteome</keyword>